<protein>
    <submittedName>
        <fullName evidence="1">(rape) hypothetical protein</fullName>
    </submittedName>
</protein>
<proteinExistence type="predicted"/>
<dbReference type="AlphaFoldDB" id="A0A816T9Y3"/>
<accession>A0A816T9Y3</accession>
<gene>
    <name evidence="1" type="ORF">DARMORV10_A05P22280.1</name>
</gene>
<dbReference type="Proteomes" id="UP001295469">
    <property type="component" value="Chromosome A05"/>
</dbReference>
<organism evidence="1">
    <name type="scientific">Brassica napus</name>
    <name type="common">Rape</name>
    <dbReference type="NCBI Taxonomy" id="3708"/>
    <lineage>
        <taxon>Eukaryota</taxon>
        <taxon>Viridiplantae</taxon>
        <taxon>Streptophyta</taxon>
        <taxon>Embryophyta</taxon>
        <taxon>Tracheophyta</taxon>
        <taxon>Spermatophyta</taxon>
        <taxon>Magnoliopsida</taxon>
        <taxon>eudicotyledons</taxon>
        <taxon>Gunneridae</taxon>
        <taxon>Pentapetalae</taxon>
        <taxon>rosids</taxon>
        <taxon>malvids</taxon>
        <taxon>Brassicales</taxon>
        <taxon>Brassicaceae</taxon>
        <taxon>Brassiceae</taxon>
        <taxon>Brassica</taxon>
    </lineage>
</organism>
<name>A0A816T9Y3_BRANA</name>
<dbReference type="EMBL" id="HG994359">
    <property type="protein sequence ID" value="CAF2098325.1"/>
    <property type="molecule type" value="Genomic_DNA"/>
</dbReference>
<reference evidence="1" key="1">
    <citation type="submission" date="2021-01" db="EMBL/GenBank/DDBJ databases">
        <authorList>
            <consortium name="Genoscope - CEA"/>
            <person name="William W."/>
        </authorList>
    </citation>
    <scope>NUCLEOTIDE SEQUENCE</scope>
</reference>
<sequence>MGLRNRAEPRCGCMDRPFGPMEPRLARRWVLEYRVGRGRRASVWGSRSSGRGSSQSSNRDIRGMARPVCLVRSDERTSVKLRNARGHRVQVGGGRDHRRCQDIEEEEPWLGGKALKLNPPTFAGKVDPDAYIVWEKRMDPFPGRTNYRILLYRAREVAKWIRNFGKRIGSEGWARGSQVLTRRLLAGCLSC</sequence>
<evidence type="ECO:0000313" key="1">
    <source>
        <dbReference type="EMBL" id="CAF2098325.1"/>
    </source>
</evidence>